<organism evidence="7 8">
    <name type="scientific">Lishizhenia tianjinensis</name>
    <dbReference type="NCBI Taxonomy" id="477690"/>
    <lineage>
        <taxon>Bacteria</taxon>
        <taxon>Pseudomonadati</taxon>
        <taxon>Bacteroidota</taxon>
        <taxon>Flavobacteriia</taxon>
        <taxon>Flavobacteriales</taxon>
        <taxon>Crocinitomicaceae</taxon>
        <taxon>Lishizhenia</taxon>
    </lineage>
</organism>
<dbReference type="AlphaFoldDB" id="A0A1I7BKA6"/>
<name>A0A1I7BKA6_9FLAO</name>
<dbReference type="InterPro" id="IPR005495">
    <property type="entry name" value="LptG/LptF_permease"/>
</dbReference>
<accession>A0A1I7BKA6</accession>
<keyword evidence="2" id="KW-1003">Cell membrane</keyword>
<keyword evidence="8" id="KW-1185">Reference proteome</keyword>
<evidence type="ECO:0000256" key="1">
    <source>
        <dbReference type="ARBA" id="ARBA00004651"/>
    </source>
</evidence>
<dbReference type="EMBL" id="FPAS01000006">
    <property type="protein sequence ID" value="SFT87541.1"/>
    <property type="molecule type" value="Genomic_DNA"/>
</dbReference>
<comment type="subcellular location">
    <subcellularLocation>
        <location evidence="1">Cell membrane</location>
        <topology evidence="1">Multi-pass membrane protein</topology>
    </subcellularLocation>
</comment>
<keyword evidence="3 6" id="KW-0812">Transmembrane</keyword>
<feature type="transmembrane region" description="Helical" evidence="6">
    <location>
        <begin position="330"/>
        <end position="353"/>
    </location>
</feature>
<dbReference type="GO" id="GO:0015920">
    <property type="term" value="P:lipopolysaccharide transport"/>
    <property type="evidence" value="ECO:0007669"/>
    <property type="project" value="TreeGrafter"/>
</dbReference>
<gene>
    <name evidence="7" type="ORF">SAMN05216474_2830</name>
</gene>
<dbReference type="GO" id="GO:0043190">
    <property type="term" value="C:ATP-binding cassette (ABC) transporter complex"/>
    <property type="evidence" value="ECO:0007669"/>
    <property type="project" value="TreeGrafter"/>
</dbReference>
<evidence type="ECO:0000313" key="8">
    <source>
        <dbReference type="Proteomes" id="UP000236454"/>
    </source>
</evidence>
<dbReference type="PANTHER" id="PTHR33529">
    <property type="entry name" value="SLR0882 PROTEIN-RELATED"/>
    <property type="match status" value="1"/>
</dbReference>
<evidence type="ECO:0000256" key="5">
    <source>
        <dbReference type="ARBA" id="ARBA00023136"/>
    </source>
</evidence>
<evidence type="ECO:0000256" key="3">
    <source>
        <dbReference type="ARBA" id="ARBA00022692"/>
    </source>
</evidence>
<dbReference type="OrthoDB" id="9807977at2"/>
<dbReference type="Pfam" id="PF03739">
    <property type="entry name" value="LptF_LptG"/>
    <property type="match status" value="1"/>
</dbReference>
<feature type="transmembrane region" description="Helical" evidence="6">
    <location>
        <begin position="101"/>
        <end position="124"/>
    </location>
</feature>
<dbReference type="Proteomes" id="UP000236454">
    <property type="component" value="Unassembled WGS sequence"/>
</dbReference>
<sequence length="358" mass="41152">MLKKIDRYIIKKYLVTFFFMLGVIMILSVVFDLSERLSEFISNKAPVSEILFDYYLNFVLYYGNLFSPLIIFLSVIWFTARMAQDSEIIPIINSGRPFRRLLRPYMISATVLMLFSLVLNHLVLPFANEKRLAFEEGYYRNARYVSDYHAQFPGNKIVYFKSYYGEQNSANGFTLEQRDENNEVVSILRAKKATNSDTSNLWVFRDYFIRKVGSPNDYIEEGAKLDTVLPFFLSEMAQRESVVMTMGYNEIQDFIQSEKDKGSPNIVAYEIDFYKRTSLPFATYVLTLLGLAVSTEKKRGGIGVSIAIGLGLTFVYIFCMQVTSVAATNVGFPSLLAVWTPNIIFTFIGIYMYHKAPK</sequence>
<keyword evidence="4 6" id="KW-1133">Transmembrane helix</keyword>
<evidence type="ECO:0000256" key="2">
    <source>
        <dbReference type="ARBA" id="ARBA00022475"/>
    </source>
</evidence>
<evidence type="ECO:0000256" key="4">
    <source>
        <dbReference type="ARBA" id="ARBA00022989"/>
    </source>
</evidence>
<keyword evidence="5 6" id="KW-0472">Membrane</keyword>
<evidence type="ECO:0000256" key="6">
    <source>
        <dbReference type="SAM" id="Phobius"/>
    </source>
</evidence>
<feature type="transmembrane region" description="Helical" evidence="6">
    <location>
        <begin position="273"/>
        <end position="293"/>
    </location>
</feature>
<dbReference type="STRING" id="477690.SAMN05216474_2830"/>
<feature type="transmembrane region" description="Helical" evidence="6">
    <location>
        <begin position="300"/>
        <end position="318"/>
    </location>
</feature>
<proteinExistence type="predicted"/>
<dbReference type="RefSeq" id="WP_090252073.1">
    <property type="nucleotide sequence ID" value="NZ_FPAS01000006.1"/>
</dbReference>
<reference evidence="7 8" key="1">
    <citation type="submission" date="2016-10" db="EMBL/GenBank/DDBJ databases">
        <authorList>
            <person name="de Groot N.N."/>
        </authorList>
    </citation>
    <scope>NUCLEOTIDE SEQUENCE [LARGE SCALE GENOMIC DNA]</scope>
    <source>
        <strain evidence="7 8">CGMCC 1.7005</strain>
    </source>
</reference>
<evidence type="ECO:0000313" key="7">
    <source>
        <dbReference type="EMBL" id="SFT87541.1"/>
    </source>
</evidence>
<protein>
    <submittedName>
        <fullName evidence="7">Lipopolysaccharide export system permease protein</fullName>
    </submittedName>
</protein>
<feature type="transmembrane region" description="Helical" evidence="6">
    <location>
        <begin position="54"/>
        <end position="80"/>
    </location>
</feature>
<dbReference type="PANTHER" id="PTHR33529:SF8">
    <property type="entry name" value="PERMEASE, YJGP_YJGQ FAMILY"/>
    <property type="match status" value="1"/>
</dbReference>
<feature type="transmembrane region" description="Helical" evidence="6">
    <location>
        <begin position="12"/>
        <end position="34"/>
    </location>
</feature>